<proteinExistence type="inferred from homology"/>
<feature type="transmembrane region" description="Helical" evidence="3">
    <location>
        <begin position="34"/>
        <end position="52"/>
    </location>
</feature>
<organism evidence="4 5">
    <name type="scientific">Cladobotryum mycophilum</name>
    <dbReference type="NCBI Taxonomy" id="491253"/>
    <lineage>
        <taxon>Eukaryota</taxon>
        <taxon>Fungi</taxon>
        <taxon>Dikarya</taxon>
        <taxon>Ascomycota</taxon>
        <taxon>Pezizomycotina</taxon>
        <taxon>Sordariomycetes</taxon>
        <taxon>Hypocreomycetidae</taxon>
        <taxon>Hypocreales</taxon>
        <taxon>Hypocreaceae</taxon>
        <taxon>Cladobotryum</taxon>
    </lineage>
</organism>
<sequence>MAPYAPVPVDEESEVFLSGQGSKFSSRRPSRDRVVVILSIWTLILLIVSGVYTHQIYEDFTSLKIYSPADKAIKYEHQIFNEGLWGRRTEYMGFTREVDEQWEKLLQVGIIRVSEQEMKKIGRPTVEDPLKPGYYVYAIEVWHELHCLSILRTAISYTQLEKEVHVLPNVTSRHVEHCIDSLRQIIMCRGSTELGSWRMDKDGEYQPYFKDPHLCRNYAAIEEWANVHRAGNWTPEGHATEAELRAWGWVDGVYVGHKQGLV</sequence>
<comment type="pathway">
    <text evidence="1">Mycotoxin biosynthesis.</text>
</comment>
<evidence type="ECO:0000256" key="2">
    <source>
        <dbReference type="ARBA" id="ARBA00035112"/>
    </source>
</evidence>
<dbReference type="PANTHER" id="PTHR33365">
    <property type="entry name" value="YALI0B05434P"/>
    <property type="match status" value="1"/>
</dbReference>
<keyword evidence="5" id="KW-1185">Reference proteome</keyword>
<dbReference type="PANTHER" id="PTHR33365:SF4">
    <property type="entry name" value="CYCLOCHLOROTINE BIOSYNTHESIS PROTEIN O"/>
    <property type="match status" value="1"/>
</dbReference>
<evidence type="ECO:0000313" key="5">
    <source>
        <dbReference type="Proteomes" id="UP001338125"/>
    </source>
</evidence>
<gene>
    <name evidence="4" type="ORF">PT974_01712</name>
</gene>
<name>A0ABR0SW62_9HYPO</name>
<protein>
    <submittedName>
        <fullName evidence="4">Transacylase cctO-like protein</fullName>
    </submittedName>
</protein>
<evidence type="ECO:0000256" key="3">
    <source>
        <dbReference type="SAM" id="Phobius"/>
    </source>
</evidence>
<keyword evidence="3" id="KW-0472">Membrane</keyword>
<dbReference type="Pfam" id="PF11807">
    <property type="entry name" value="UstYa"/>
    <property type="match status" value="1"/>
</dbReference>
<comment type="similarity">
    <text evidence="2">Belongs to the ustYa family.</text>
</comment>
<keyword evidence="3" id="KW-1133">Transmembrane helix</keyword>
<evidence type="ECO:0000256" key="1">
    <source>
        <dbReference type="ARBA" id="ARBA00004685"/>
    </source>
</evidence>
<dbReference type="Proteomes" id="UP001338125">
    <property type="component" value="Unassembled WGS sequence"/>
</dbReference>
<accession>A0ABR0SW62</accession>
<dbReference type="InterPro" id="IPR021765">
    <property type="entry name" value="UstYa-like"/>
</dbReference>
<evidence type="ECO:0000313" key="4">
    <source>
        <dbReference type="EMBL" id="KAK5996378.1"/>
    </source>
</evidence>
<comment type="caution">
    <text evidence="4">The sequence shown here is derived from an EMBL/GenBank/DDBJ whole genome shotgun (WGS) entry which is preliminary data.</text>
</comment>
<keyword evidence="3" id="KW-0812">Transmembrane</keyword>
<reference evidence="4 5" key="1">
    <citation type="submission" date="2024-01" db="EMBL/GenBank/DDBJ databases">
        <title>Complete genome of Cladobotryum mycophilum ATHUM6906.</title>
        <authorList>
            <person name="Christinaki A.C."/>
            <person name="Myridakis A.I."/>
            <person name="Kouvelis V.N."/>
        </authorList>
    </citation>
    <scope>NUCLEOTIDE SEQUENCE [LARGE SCALE GENOMIC DNA]</scope>
    <source>
        <strain evidence="4 5">ATHUM6906</strain>
    </source>
</reference>
<dbReference type="EMBL" id="JAVFKD010000002">
    <property type="protein sequence ID" value="KAK5996378.1"/>
    <property type="molecule type" value="Genomic_DNA"/>
</dbReference>